<reference evidence="1" key="1">
    <citation type="journal article" date="2023" name="Mol. Phylogenet. Evol.">
        <title>Genome-scale phylogeny and comparative genomics of the fungal order Sordariales.</title>
        <authorList>
            <person name="Hensen N."/>
            <person name="Bonometti L."/>
            <person name="Westerberg I."/>
            <person name="Brannstrom I.O."/>
            <person name="Guillou S."/>
            <person name="Cros-Aarteil S."/>
            <person name="Calhoun S."/>
            <person name="Haridas S."/>
            <person name="Kuo A."/>
            <person name="Mondo S."/>
            <person name="Pangilinan J."/>
            <person name="Riley R."/>
            <person name="LaButti K."/>
            <person name="Andreopoulos B."/>
            <person name="Lipzen A."/>
            <person name="Chen C."/>
            <person name="Yan M."/>
            <person name="Daum C."/>
            <person name="Ng V."/>
            <person name="Clum A."/>
            <person name="Steindorff A."/>
            <person name="Ohm R.A."/>
            <person name="Martin F."/>
            <person name="Silar P."/>
            <person name="Natvig D.O."/>
            <person name="Lalanne C."/>
            <person name="Gautier V."/>
            <person name="Ament-Velasquez S.L."/>
            <person name="Kruys A."/>
            <person name="Hutchinson M.I."/>
            <person name="Powell A.J."/>
            <person name="Barry K."/>
            <person name="Miller A.N."/>
            <person name="Grigoriev I.V."/>
            <person name="Debuchy R."/>
            <person name="Gladieux P."/>
            <person name="Hiltunen Thoren M."/>
            <person name="Johannesson H."/>
        </authorList>
    </citation>
    <scope>NUCLEOTIDE SEQUENCE</scope>
    <source>
        <strain evidence="1">SMH4131-1</strain>
    </source>
</reference>
<dbReference type="Proteomes" id="UP001286456">
    <property type="component" value="Unassembled WGS sequence"/>
</dbReference>
<protein>
    <submittedName>
        <fullName evidence="1">Uncharacterized protein</fullName>
    </submittedName>
</protein>
<proteinExistence type="predicted"/>
<reference evidence="1" key="2">
    <citation type="submission" date="2023-06" db="EMBL/GenBank/DDBJ databases">
        <authorList>
            <consortium name="Lawrence Berkeley National Laboratory"/>
            <person name="Haridas S."/>
            <person name="Hensen N."/>
            <person name="Bonometti L."/>
            <person name="Westerberg I."/>
            <person name="Brannstrom I.O."/>
            <person name="Guillou S."/>
            <person name="Cros-Aarteil S."/>
            <person name="Calhoun S."/>
            <person name="Kuo A."/>
            <person name="Mondo S."/>
            <person name="Pangilinan J."/>
            <person name="Riley R."/>
            <person name="Labutti K."/>
            <person name="Andreopoulos B."/>
            <person name="Lipzen A."/>
            <person name="Chen C."/>
            <person name="Yanf M."/>
            <person name="Daum C."/>
            <person name="Ng V."/>
            <person name="Clum A."/>
            <person name="Steindorff A."/>
            <person name="Ohm R."/>
            <person name="Martin F."/>
            <person name="Silar P."/>
            <person name="Natvig D."/>
            <person name="Lalanne C."/>
            <person name="Gautier V."/>
            <person name="Ament-Velasquez S.L."/>
            <person name="Kruys A."/>
            <person name="Hutchinson M.I."/>
            <person name="Powell A.J."/>
            <person name="Barry K."/>
            <person name="Miller A.N."/>
            <person name="Grigoriev I.V."/>
            <person name="Debuchy R."/>
            <person name="Gladieux P."/>
            <person name="Thoren M.H."/>
            <person name="Johannesson H."/>
        </authorList>
    </citation>
    <scope>NUCLEOTIDE SEQUENCE</scope>
    <source>
        <strain evidence="1">SMH4131-1</strain>
    </source>
</reference>
<dbReference type="EMBL" id="JAUEPO010000001">
    <property type="protein sequence ID" value="KAK3336032.1"/>
    <property type="molecule type" value="Genomic_DNA"/>
</dbReference>
<dbReference type="AlphaFoldDB" id="A0AAE0MKP2"/>
<sequence>MHHSPARPLHLPVVPFPCARAAPKRSGLRPSRPGLAGSILVGALWHIDYEVITLGANPSTLGQMPIAEPAQQQQPMEAIALDNGVVTQQPSAEPQPEMTMRGGFFEECGCCGCSEECACC</sequence>
<evidence type="ECO:0000313" key="1">
    <source>
        <dbReference type="EMBL" id="KAK3336032.1"/>
    </source>
</evidence>
<accession>A0AAE0MKP2</accession>
<name>A0AAE0MKP2_9PEZI</name>
<gene>
    <name evidence="1" type="ORF">B0T19DRAFT_408321</name>
</gene>
<comment type="caution">
    <text evidence="1">The sequence shown here is derived from an EMBL/GenBank/DDBJ whole genome shotgun (WGS) entry which is preliminary data.</text>
</comment>
<keyword evidence="2" id="KW-1185">Reference proteome</keyword>
<organism evidence="1 2">
    <name type="scientific">Cercophora scortea</name>
    <dbReference type="NCBI Taxonomy" id="314031"/>
    <lineage>
        <taxon>Eukaryota</taxon>
        <taxon>Fungi</taxon>
        <taxon>Dikarya</taxon>
        <taxon>Ascomycota</taxon>
        <taxon>Pezizomycotina</taxon>
        <taxon>Sordariomycetes</taxon>
        <taxon>Sordariomycetidae</taxon>
        <taxon>Sordariales</taxon>
        <taxon>Lasiosphaeriaceae</taxon>
        <taxon>Cercophora</taxon>
    </lineage>
</organism>
<evidence type="ECO:0000313" key="2">
    <source>
        <dbReference type="Proteomes" id="UP001286456"/>
    </source>
</evidence>